<keyword evidence="5 8" id="KW-0406">Ion transport</keyword>
<comment type="subcellular location">
    <subcellularLocation>
        <location evidence="8">Cell membrane</location>
        <topology evidence="8">Multi-pass membrane protein</topology>
    </subcellularLocation>
</comment>
<protein>
    <recommendedName>
        <fullName evidence="8">Putative manganese efflux pump MntP</fullName>
    </recommendedName>
</protein>
<feature type="transmembrane region" description="Helical" evidence="8">
    <location>
        <begin position="38"/>
        <end position="58"/>
    </location>
</feature>
<feature type="transmembrane region" description="Helical" evidence="8">
    <location>
        <begin position="190"/>
        <end position="207"/>
    </location>
</feature>
<dbReference type="Proteomes" id="UP001349994">
    <property type="component" value="Unassembled WGS sequence"/>
</dbReference>
<dbReference type="PANTHER" id="PTHR35529:SF1">
    <property type="entry name" value="MANGANESE EFFLUX PUMP MNTP-RELATED"/>
    <property type="match status" value="1"/>
</dbReference>
<feature type="transmembrane region" description="Helical" evidence="8">
    <location>
        <begin position="6"/>
        <end position="26"/>
    </location>
</feature>
<evidence type="ECO:0000256" key="5">
    <source>
        <dbReference type="ARBA" id="ARBA00023065"/>
    </source>
</evidence>
<feature type="transmembrane region" description="Helical" evidence="8">
    <location>
        <begin position="157"/>
        <end position="178"/>
    </location>
</feature>
<evidence type="ECO:0000256" key="6">
    <source>
        <dbReference type="ARBA" id="ARBA00023136"/>
    </source>
</evidence>
<evidence type="ECO:0000256" key="4">
    <source>
        <dbReference type="ARBA" id="ARBA00022989"/>
    </source>
</evidence>
<keyword evidence="1 8" id="KW-0813">Transport</keyword>
<evidence type="ECO:0000313" key="10">
    <source>
        <dbReference type="Proteomes" id="UP001349994"/>
    </source>
</evidence>
<dbReference type="EMBL" id="JAYMFF010000010">
    <property type="protein sequence ID" value="MEC4176047.1"/>
    <property type="molecule type" value="Genomic_DNA"/>
</dbReference>
<dbReference type="InterPro" id="IPR022929">
    <property type="entry name" value="Put_MntP"/>
</dbReference>
<evidence type="ECO:0000256" key="7">
    <source>
        <dbReference type="ARBA" id="ARBA00023211"/>
    </source>
</evidence>
<dbReference type="Pfam" id="PF02659">
    <property type="entry name" value="Mntp"/>
    <property type="match status" value="1"/>
</dbReference>
<evidence type="ECO:0000313" key="9">
    <source>
        <dbReference type="EMBL" id="MEC4176047.1"/>
    </source>
</evidence>
<organism evidence="9 10">
    <name type="scientific">Adlercreutzia wanghongyangiae</name>
    <dbReference type="NCBI Taxonomy" id="3111451"/>
    <lineage>
        <taxon>Bacteria</taxon>
        <taxon>Bacillati</taxon>
        <taxon>Actinomycetota</taxon>
        <taxon>Coriobacteriia</taxon>
        <taxon>Eggerthellales</taxon>
        <taxon>Eggerthellaceae</taxon>
        <taxon>Adlercreutzia</taxon>
    </lineage>
</organism>
<comment type="caution">
    <text evidence="9">The sequence shown here is derived from an EMBL/GenBank/DDBJ whole genome shotgun (WGS) entry which is preliminary data.</text>
</comment>
<reference evidence="9 10" key="1">
    <citation type="submission" date="2024-01" db="EMBL/GenBank/DDBJ databases">
        <title>novel species in genus Adlercreutzia.</title>
        <authorList>
            <person name="Liu X."/>
        </authorList>
    </citation>
    <scope>NUCLEOTIDE SEQUENCE [LARGE SCALE GENOMIC DNA]</scope>
    <source>
        <strain evidence="9 10">R7</strain>
    </source>
</reference>
<keyword evidence="2 8" id="KW-1003">Cell membrane</keyword>
<dbReference type="HAMAP" id="MF_01521">
    <property type="entry name" value="MntP_pump"/>
    <property type="match status" value="1"/>
</dbReference>
<dbReference type="RefSeq" id="WP_338210129.1">
    <property type="nucleotide sequence ID" value="NZ_JAYMFF010000010.1"/>
</dbReference>
<comment type="function">
    <text evidence="8">Probably functions as a manganese efflux pump.</text>
</comment>
<name>A0ABU6II01_9ACTN</name>
<keyword evidence="10" id="KW-1185">Reference proteome</keyword>
<gene>
    <name evidence="8" type="primary">mntP</name>
    <name evidence="9" type="ORF">VIN30_06265</name>
</gene>
<feature type="transmembrane region" description="Helical" evidence="8">
    <location>
        <begin position="132"/>
        <end position="151"/>
    </location>
</feature>
<evidence type="ECO:0000256" key="8">
    <source>
        <dbReference type="HAMAP-Rule" id="MF_01521"/>
    </source>
</evidence>
<evidence type="ECO:0000256" key="1">
    <source>
        <dbReference type="ARBA" id="ARBA00022448"/>
    </source>
</evidence>
<sequence>MGIIELILTGAGLSMDAFAVAVCKGLGMRRVQWGQALVIALFFGGFQALMPLVGWAAGSLFSSSIKAVDHWIAFGLLAFIGGKMLWDAFREDGAGSCACGRDCASCPKRNTPACDDPVAAGTVAPPLDYRELTMMAVATSIDALAVGITFAFLGVNIWLAVAIIGVTTFALSFAGVAIGNQFGARFEKPATIAGGLVLILLGAKILLEHLTS</sequence>
<accession>A0ABU6II01</accession>
<keyword evidence="3 8" id="KW-0812">Transmembrane</keyword>
<dbReference type="InterPro" id="IPR003810">
    <property type="entry name" value="Mntp/YtaF"/>
</dbReference>
<keyword evidence="4 8" id="KW-1133">Transmembrane helix</keyword>
<comment type="similarity">
    <text evidence="8">Belongs to the MntP (TC 9.B.29) family.</text>
</comment>
<keyword evidence="7 8" id="KW-0464">Manganese</keyword>
<evidence type="ECO:0000256" key="3">
    <source>
        <dbReference type="ARBA" id="ARBA00022692"/>
    </source>
</evidence>
<evidence type="ECO:0000256" key="2">
    <source>
        <dbReference type="ARBA" id="ARBA00022475"/>
    </source>
</evidence>
<dbReference type="PANTHER" id="PTHR35529">
    <property type="entry name" value="MANGANESE EFFLUX PUMP MNTP-RELATED"/>
    <property type="match status" value="1"/>
</dbReference>
<proteinExistence type="inferred from homology"/>
<keyword evidence="6 8" id="KW-0472">Membrane</keyword>